<protein>
    <submittedName>
        <fullName evidence="2">ABC transporter substrate-binding protein</fullName>
    </submittedName>
</protein>
<dbReference type="PANTHER" id="PTHR47472:SF1">
    <property type="entry name" value="DUF1446-DOMAIN-CONTAINING PROTEIN"/>
    <property type="match status" value="1"/>
</dbReference>
<keyword evidence="3" id="KW-1185">Reference proteome</keyword>
<dbReference type="RefSeq" id="WP_331303977.1">
    <property type="nucleotide sequence ID" value="NZ_MLCA01000014.1"/>
</dbReference>
<name>A0ABU7TVA0_9HYPH</name>
<dbReference type="EMBL" id="MLCA01000014">
    <property type="protein sequence ID" value="MEE7493870.1"/>
    <property type="molecule type" value="Genomic_DNA"/>
</dbReference>
<evidence type="ECO:0000259" key="1">
    <source>
        <dbReference type="Pfam" id="PF07287"/>
    </source>
</evidence>
<evidence type="ECO:0000313" key="2">
    <source>
        <dbReference type="EMBL" id="MEE7493870.1"/>
    </source>
</evidence>
<organism evidence="2 3">
    <name type="scientific">Methylobacterium oryzae</name>
    <dbReference type="NCBI Taxonomy" id="334852"/>
    <lineage>
        <taxon>Bacteria</taxon>
        <taxon>Pseudomonadati</taxon>
        <taxon>Pseudomonadota</taxon>
        <taxon>Alphaproteobacteria</taxon>
        <taxon>Hyphomicrobiales</taxon>
        <taxon>Methylobacteriaceae</taxon>
        <taxon>Methylobacterium</taxon>
    </lineage>
</organism>
<dbReference type="Proteomes" id="UP001355206">
    <property type="component" value="Unassembled WGS sequence"/>
</dbReference>
<evidence type="ECO:0000313" key="3">
    <source>
        <dbReference type="Proteomes" id="UP001355206"/>
    </source>
</evidence>
<sequence>MRQVRLGAGAGYAGDRIEPAVELAERGAIDYLVFECLAERTVALAQEARLHDPEGGYDPLLEARLRAVLAPCRARGIRIVTNMGAANPVAAARKARAVAQDLGLGGLRIAAVTGDDLLDAVRAGDFVLEESGEPVASLGNRVVSANAYLGAAPIVAALADGADVVITGRVGDPALFLAPLVHAFGWAMDDWERLGRGTLVGHLLECAGQITGGYFADPGYKDVPDLARLGFPIGIVGEDGTVEITKVAGSGGRVSLATCKEQLLYEVHDPARYIQPDVVGDFSGVAMEQVGPDRVRVTGATGAPATGLLKVSVGYVDSYIGEGQISYAGPGALDRGRLALAVVRERLALTGVATSELRCDLIGVDALHGAALAAGREPYEVRLRVAGRTETRAEAVRIGNEVETLYTNGPAGGGGAWKSARAVVAVQSVLVPAALARPRVHVVEA</sequence>
<dbReference type="Pfam" id="PF07287">
    <property type="entry name" value="AtuA"/>
    <property type="match status" value="1"/>
</dbReference>
<comment type="caution">
    <text evidence="2">The sequence shown here is derived from an EMBL/GenBank/DDBJ whole genome shotgun (WGS) entry which is preliminary data.</text>
</comment>
<dbReference type="PANTHER" id="PTHR47472">
    <property type="entry name" value="PROPIONYL-COA CARBOXYLASE"/>
    <property type="match status" value="1"/>
</dbReference>
<accession>A0ABU7TVA0</accession>
<proteinExistence type="predicted"/>
<gene>
    <name evidence="2" type="ORF">MOTC310_26975</name>
</gene>
<feature type="domain" description="Acyclic terpene utilisation N-terminal" evidence="1">
    <location>
        <begin position="4"/>
        <end position="442"/>
    </location>
</feature>
<dbReference type="InterPro" id="IPR010839">
    <property type="entry name" value="AtuA_N"/>
</dbReference>
<reference evidence="2 3" key="1">
    <citation type="journal article" date="2012" name="Genet. Mol. Biol.">
        <title>Analysis of 16S rRNA and mxaF genes revealing insights into Methylobacterium niche-specific plant association.</title>
        <authorList>
            <person name="Dourado M.N."/>
            <person name="Andreote F.D."/>
            <person name="Dini-Andreote F."/>
            <person name="Conti R."/>
            <person name="Araujo J.M."/>
            <person name="Araujo W.L."/>
        </authorList>
    </citation>
    <scope>NUCLEOTIDE SEQUENCE [LARGE SCALE GENOMIC DNA]</scope>
    <source>
        <strain evidence="2 3">TC3-10</strain>
    </source>
</reference>